<dbReference type="InParanoid" id="A0A078N0J7"/>
<keyword evidence="1" id="KW-0812">Transmembrane</keyword>
<evidence type="ECO:0000313" key="1">
    <source>
        <dbReference type="EMBL" id="CEA17181.1"/>
    </source>
</evidence>
<dbReference type="EMBL" id="CAUH01000191">
    <property type="protein sequence ID" value="CEA17181.1"/>
    <property type="molecule type" value="Genomic_DNA"/>
</dbReference>
<organism evidence="1 2">
    <name type="scientific">Blumeria graminis f. sp. hordei (strain DH14)</name>
    <name type="common">Barley powdery mildew</name>
    <name type="synonym">Oidium monilioides f. sp. hordei</name>
    <dbReference type="NCBI Taxonomy" id="546991"/>
    <lineage>
        <taxon>Eukaryota</taxon>
        <taxon>Fungi</taxon>
        <taxon>Dikarya</taxon>
        <taxon>Ascomycota</taxon>
        <taxon>Pezizomycotina</taxon>
        <taxon>Leotiomycetes</taxon>
        <taxon>Erysiphales</taxon>
        <taxon>Erysiphaceae</taxon>
        <taxon>Blumeria</taxon>
        <taxon>Blumeria hordei</taxon>
    </lineage>
</organism>
<comment type="caution">
    <text evidence="1">The sequence shown here is derived from an EMBL/GenBank/DDBJ whole genome shotgun (WGS) entry which is preliminary data.</text>
</comment>
<dbReference type="Proteomes" id="UP000015441">
    <property type="component" value="Unassembled WGS sequence"/>
</dbReference>
<protein>
    <submittedName>
        <fullName evidence="1">Hypothetical transmembrane protein</fullName>
    </submittedName>
</protein>
<keyword evidence="1" id="KW-0472">Membrane</keyword>
<evidence type="ECO:0000313" key="2">
    <source>
        <dbReference type="Proteomes" id="UP000015441"/>
    </source>
</evidence>
<name>A0A078N0J7_BLUG1</name>
<reference evidence="1 2" key="1">
    <citation type="journal article" date="2010" name="Science">
        <title>Genome expansion and gene loss in powdery mildew fungi reveal tradeoffs in extreme parasitism.</title>
        <authorList>
            <person name="Spanu P.D."/>
            <person name="Abbott J.C."/>
            <person name="Amselem J."/>
            <person name="Burgis T.A."/>
            <person name="Soanes D.M."/>
            <person name="Stueber K."/>
            <person name="Ver Loren van Themaat E."/>
            <person name="Brown J.K.M."/>
            <person name="Butcher S.A."/>
            <person name="Gurr S.J."/>
            <person name="Lebrun M.-H."/>
            <person name="Ridout C.J."/>
            <person name="Schulze-Lefert P."/>
            <person name="Talbot N.J."/>
            <person name="Ahmadinejad N."/>
            <person name="Ametz C."/>
            <person name="Barton G.R."/>
            <person name="Benjdia M."/>
            <person name="Bidzinski P."/>
            <person name="Bindschedler L.V."/>
            <person name="Both M."/>
            <person name="Brewer M.T."/>
            <person name="Cadle-Davidson L."/>
            <person name="Cadle-Davidson M.M."/>
            <person name="Collemare J."/>
            <person name="Cramer R."/>
            <person name="Frenkel O."/>
            <person name="Godfrey D."/>
            <person name="Harriman J."/>
            <person name="Hoede C."/>
            <person name="King B.C."/>
            <person name="Klages S."/>
            <person name="Kleemann J."/>
            <person name="Knoll D."/>
            <person name="Koti P.S."/>
            <person name="Kreplak J."/>
            <person name="Lopez-Ruiz F.J."/>
            <person name="Lu X."/>
            <person name="Maekawa T."/>
            <person name="Mahanil S."/>
            <person name="Micali C."/>
            <person name="Milgroom M.G."/>
            <person name="Montana G."/>
            <person name="Noir S."/>
            <person name="O'Connell R.J."/>
            <person name="Oberhaensli S."/>
            <person name="Parlange F."/>
            <person name="Pedersen C."/>
            <person name="Quesneville H."/>
            <person name="Reinhardt R."/>
            <person name="Rott M."/>
            <person name="Sacristan S."/>
            <person name="Schmidt S.M."/>
            <person name="Schoen M."/>
            <person name="Skamnioti P."/>
            <person name="Sommer H."/>
            <person name="Stephens A."/>
            <person name="Takahara H."/>
            <person name="Thordal-Christensen H."/>
            <person name="Vigouroux M."/>
            <person name="Wessling R."/>
            <person name="Wicker T."/>
            <person name="Panstruga R."/>
        </authorList>
    </citation>
    <scope>NUCLEOTIDE SEQUENCE [LARGE SCALE GENOMIC DNA]</scope>
    <source>
        <strain evidence="1">DH14</strain>
    </source>
</reference>
<dbReference type="AlphaFoldDB" id="A0A078N0J7"/>
<sequence length="144" mass="16509">MRKPRLVGSLAALAYLVMIWLTPLPMMGFQKPFPIPRGYVSFDTAKNRIKVGVSTAMKDYWAKNAPVSYREPAIDSYSRHSKEVSLARTFLSWPYAARSEHGDYAEYHHRFSHQVAYIQCGYGYLKAPLHLLKSHLPTQRPPVI</sequence>
<proteinExistence type="predicted"/>
<accession>A0A078N0J7</accession>
<keyword evidence="2" id="KW-1185">Reference proteome</keyword>